<dbReference type="PROSITE" id="PS00166">
    <property type="entry name" value="ENOYL_COA_HYDRATASE"/>
    <property type="match status" value="1"/>
</dbReference>
<reference evidence="5 6" key="1">
    <citation type="submission" date="2009-02" db="EMBL/GenBank/DDBJ databases">
        <title>Sequencing of the draft genome and assembly of Dethiobacter alkaliphilus AHT 1.</title>
        <authorList>
            <consortium name="US DOE Joint Genome Institute (JGI-PGF)"/>
            <person name="Lucas S."/>
            <person name="Copeland A."/>
            <person name="Lapidus A."/>
            <person name="Glavina del Rio T."/>
            <person name="Dalin E."/>
            <person name="Tice H."/>
            <person name="Bruce D."/>
            <person name="Goodwin L."/>
            <person name="Pitluck S."/>
            <person name="Larimer F."/>
            <person name="Land M.L."/>
            <person name="Hauser L."/>
            <person name="Muyzer G."/>
        </authorList>
    </citation>
    <scope>NUCLEOTIDE SEQUENCE [LARGE SCALE GENOMIC DNA]</scope>
    <source>
        <strain evidence="5 6">AHT 1</strain>
    </source>
</reference>
<dbReference type="PANTHER" id="PTHR11941:SF169">
    <property type="entry name" value="(7AS)-7A-METHYL-1,5-DIOXO-2,3,5,6,7,7A-HEXAHYDRO-1H-INDENE-CARBOXYL-COA HYDROLASE"/>
    <property type="match status" value="1"/>
</dbReference>
<evidence type="ECO:0000256" key="1">
    <source>
        <dbReference type="ARBA" id="ARBA00005254"/>
    </source>
</evidence>
<dbReference type="Proteomes" id="UP000006443">
    <property type="component" value="Unassembled WGS sequence"/>
</dbReference>
<keyword evidence="6" id="KW-1185">Reference proteome</keyword>
<keyword evidence="3" id="KW-0456">Lyase</keyword>
<dbReference type="Pfam" id="PF00378">
    <property type="entry name" value="ECH_1"/>
    <property type="match status" value="1"/>
</dbReference>
<comment type="caution">
    <text evidence="5">The sequence shown here is derived from an EMBL/GenBank/DDBJ whole genome shotgun (WGS) entry which is preliminary data.</text>
</comment>
<dbReference type="eggNOG" id="COG1024">
    <property type="taxonomic scope" value="Bacteria"/>
</dbReference>
<dbReference type="RefSeq" id="WP_008516388.1">
    <property type="nucleotide sequence ID" value="NZ_ACJM01000007.1"/>
</dbReference>
<dbReference type="GO" id="GO:0006635">
    <property type="term" value="P:fatty acid beta-oxidation"/>
    <property type="evidence" value="ECO:0007669"/>
    <property type="project" value="TreeGrafter"/>
</dbReference>
<dbReference type="FunFam" id="3.90.226.10:FF:000009">
    <property type="entry name" value="Carnitinyl-CoA dehydratase"/>
    <property type="match status" value="1"/>
</dbReference>
<name>C0GGI8_DETAL</name>
<keyword evidence="5" id="KW-0413">Isomerase</keyword>
<dbReference type="CDD" id="cd06558">
    <property type="entry name" value="crotonase-like"/>
    <property type="match status" value="1"/>
</dbReference>
<evidence type="ECO:0000256" key="3">
    <source>
        <dbReference type="ARBA" id="ARBA00023239"/>
    </source>
</evidence>
<dbReference type="SUPFAM" id="SSF52096">
    <property type="entry name" value="ClpP/crotonase"/>
    <property type="match status" value="1"/>
</dbReference>
<evidence type="ECO:0000256" key="2">
    <source>
        <dbReference type="ARBA" id="ARBA00023098"/>
    </source>
</evidence>
<evidence type="ECO:0000256" key="4">
    <source>
        <dbReference type="RuleBase" id="RU003707"/>
    </source>
</evidence>
<evidence type="ECO:0000313" key="6">
    <source>
        <dbReference type="Proteomes" id="UP000006443"/>
    </source>
</evidence>
<gene>
    <name evidence="5" type="ORF">DealDRAFT_1552</name>
</gene>
<keyword evidence="2" id="KW-0443">Lipid metabolism</keyword>
<dbReference type="InterPro" id="IPR001753">
    <property type="entry name" value="Enoyl-CoA_hydra/iso"/>
</dbReference>
<organism evidence="5 6">
    <name type="scientific">Dethiobacter alkaliphilus AHT 1</name>
    <dbReference type="NCBI Taxonomy" id="555088"/>
    <lineage>
        <taxon>Bacteria</taxon>
        <taxon>Bacillati</taxon>
        <taxon>Bacillota</taxon>
        <taxon>Dethiobacteria</taxon>
        <taxon>Dethiobacterales</taxon>
        <taxon>Dethiobacteraceae</taxon>
        <taxon>Dethiobacter</taxon>
    </lineage>
</organism>
<dbReference type="AlphaFoldDB" id="C0GGI8"/>
<dbReference type="PANTHER" id="PTHR11941">
    <property type="entry name" value="ENOYL-COA HYDRATASE-RELATED"/>
    <property type="match status" value="1"/>
</dbReference>
<proteinExistence type="inferred from homology"/>
<sequence>MWETIEVTKREHYAIVTLNRPDALNALSTQMAKDIIAVMDELSKDIDVWAVVLSGAGERAFCVGADLKERKSMTKDEMIRQRELFCDAFEAVVRFPKPIVAMVNGFAMGGGFEFALCCDMIVAAEEAFLGLPEVGLGIIPGGGGTQNLPRIIGKNKAKELIYTGRKISGQTAFEWGIANKVAPRGQLMEATADLIREITKNAPLALQQAKRCVDLGVEVDLTAGMALEAEAYNRCLYSKDRDEGLKAFNEKRKPNYQGR</sequence>
<dbReference type="FunFam" id="1.10.12.10:FF:000001">
    <property type="entry name" value="Probable enoyl-CoA hydratase, mitochondrial"/>
    <property type="match status" value="1"/>
</dbReference>
<dbReference type="GO" id="GO:0016836">
    <property type="term" value="F:hydro-lyase activity"/>
    <property type="evidence" value="ECO:0007669"/>
    <property type="project" value="UniProtKB-ARBA"/>
</dbReference>
<dbReference type="Gene3D" id="1.10.12.10">
    <property type="entry name" value="Lyase 2-enoyl-coa Hydratase, Chain A, domain 2"/>
    <property type="match status" value="1"/>
</dbReference>
<evidence type="ECO:0000313" key="5">
    <source>
        <dbReference type="EMBL" id="EEG77429.1"/>
    </source>
</evidence>
<dbReference type="Gene3D" id="3.90.226.10">
    <property type="entry name" value="2-enoyl-CoA Hydratase, Chain A, domain 1"/>
    <property type="match status" value="1"/>
</dbReference>
<accession>C0GGI8</accession>
<dbReference type="EMBL" id="ACJM01000007">
    <property type="protein sequence ID" value="EEG77429.1"/>
    <property type="molecule type" value="Genomic_DNA"/>
</dbReference>
<comment type="similarity">
    <text evidence="1 4">Belongs to the enoyl-CoA hydratase/isomerase family.</text>
</comment>
<dbReference type="OrthoDB" id="9775794at2"/>
<dbReference type="GO" id="GO:0016853">
    <property type="term" value="F:isomerase activity"/>
    <property type="evidence" value="ECO:0007669"/>
    <property type="project" value="UniProtKB-KW"/>
</dbReference>
<protein>
    <submittedName>
        <fullName evidence="5">Enoyl-CoA hydratase/isomerase</fullName>
    </submittedName>
</protein>
<dbReference type="InterPro" id="IPR018376">
    <property type="entry name" value="Enoyl-CoA_hyd/isom_CS"/>
</dbReference>
<dbReference type="STRING" id="555088.DealDRAFT_1552"/>
<dbReference type="InterPro" id="IPR029045">
    <property type="entry name" value="ClpP/crotonase-like_dom_sf"/>
</dbReference>
<dbReference type="InterPro" id="IPR014748">
    <property type="entry name" value="Enoyl-CoA_hydra_C"/>
</dbReference>